<sequence>MPGIPEERARSYREAGWWRPETLHELVLRHGKGLPDKCALVSGDRRMTYEELAAAVERAAGGLSARGVRRGDTITVQLPNDIEFVVLLLALLRIGALPMLLLPTLRSYEVERILKLTGSRAMALPHRTRRFDHLAMVRELRPRHPNLEMLLLAGDEPPSGSDIVDLTELCRPSASGCDAAPIDRPRPQDAAVLLLSSGTSGPPKVIARTHESLGHIIRTTSVVNRTDVSTVYLAVMPVAHGFALSCPGILGALVAGGTVVLGSAEDPRRALRLIEQERVTHSAAVPGLLGQWLAVLDGERFDTSSLVAVQIGGAKLEPAAAERARSVLGPVVQQVYGMTEGLINATSLDDPAKVVSSSQGRPVSAAEEVLIVDDGGEPVPPGQPGQLLTRGPATIGGYYRDAAATENAFTAEGFYRTGDLVRQLPSGDLQVVGRLKNVINRGGEKICAEELEQLVRELANIAEVAAVAGPHPMHGEIVCLYVVPAGDVVPELREVRLHLESRGVARYKMPERLELLDAMPLIGMGKLDRAALREAAAAARS</sequence>
<dbReference type="GO" id="GO:0016878">
    <property type="term" value="F:acid-thiol ligase activity"/>
    <property type="evidence" value="ECO:0007669"/>
    <property type="project" value="UniProtKB-ARBA"/>
</dbReference>
<dbReference type="EMBL" id="FNOK01000042">
    <property type="protein sequence ID" value="SDZ00931.1"/>
    <property type="molecule type" value="Genomic_DNA"/>
</dbReference>
<dbReference type="STRING" id="418495.SAMN05216215_104254"/>
<dbReference type="Pfam" id="PF00501">
    <property type="entry name" value="AMP-binding"/>
    <property type="match status" value="1"/>
</dbReference>
<keyword evidence="4" id="KW-1185">Reference proteome</keyword>
<name>A0A1H3PIN8_9PSEU</name>
<dbReference type="PANTHER" id="PTHR43767">
    <property type="entry name" value="LONG-CHAIN-FATTY-ACID--COA LIGASE"/>
    <property type="match status" value="1"/>
</dbReference>
<dbReference type="OrthoDB" id="9803968at2"/>
<dbReference type="InterPro" id="IPR020845">
    <property type="entry name" value="AMP-binding_CS"/>
</dbReference>
<dbReference type="InterPro" id="IPR025110">
    <property type="entry name" value="AMP-bd_C"/>
</dbReference>
<evidence type="ECO:0000313" key="3">
    <source>
        <dbReference type="EMBL" id="SDZ00931.1"/>
    </source>
</evidence>
<dbReference type="InterPro" id="IPR045851">
    <property type="entry name" value="AMP-bd_C_sf"/>
</dbReference>
<dbReference type="Gene3D" id="3.30.300.30">
    <property type="match status" value="1"/>
</dbReference>
<dbReference type="Pfam" id="PF13193">
    <property type="entry name" value="AMP-binding_C"/>
    <property type="match status" value="1"/>
</dbReference>
<feature type="domain" description="AMP-dependent synthetase/ligase" evidence="1">
    <location>
        <begin position="30"/>
        <end position="399"/>
    </location>
</feature>
<feature type="domain" description="AMP-binding enzyme C-terminal" evidence="2">
    <location>
        <begin position="450"/>
        <end position="526"/>
    </location>
</feature>
<dbReference type="SUPFAM" id="SSF56801">
    <property type="entry name" value="Acetyl-CoA synthetase-like"/>
    <property type="match status" value="1"/>
</dbReference>
<dbReference type="Gene3D" id="3.40.50.12780">
    <property type="entry name" value="N-terminal domain of ligase-like"/>
    <property type="match status" value="1"/>
</dbReference>
<dbReference type="InterPro" id="IPR042099">
    <property type="entry name" value="ANL_N_sf"/>
</dbReference>
<organism evidence="3 4">
    <name type="scientific">Saccharopolyspora shandongensis</name>
    <dbReference type="NCBI Taxonomy" id="418495"/>
    <lineage>
        <taxon>Bacteria</taxon>
        <taxon>Bacillati</taxon>
        <taxon>Actinomycetota</taxon>
        <taxon>Actinomycetes</taxon>
        <taxon>Pseudonocardiales</taxon>
        <taxon>Pseudonocardiaceae</taxon>
        <taxon>Saccharopolyspora</taxon>
    </lineage>
</organism>
<proteinExistence type="predicted"/>
<protein>
    <submittedName>
        <fullName evidence="3">2,3-dihydroxybenzoate-AMP ligase</fullName>
    </submittedName>
</protein>
<dbReference type="Proteomes" id="UP000199529">
    <property type="component" value="Unassembled WGS sequence"/>
</dbReference>
<dbReference type="InterPro" id="IPR050237">
    <property type="entry name" value="ATP-dep_AMP-bd_enzyme"/>
</dbReference>
<keyword evidence="3" id="KW-0436">Ligase</keyword>
<accession>A0A1H3PIN8</accession>
<dbReference type="PROSITE" id="PS00455">
    <property type="entry name" value="AMP_BINDING"/>
    <property type="match status" value="1"/>
</dbReference>
<gene>
    <name evidence="3" type="ORF">SAMN05216215_104254</name>
</gene>
<dbReference type="RefSeq" id="WP_093273318.1">
    <property type="nucleotide sequence ID" value="NZ_FNOK01000042.1"/>
</dbReference>
<evidence type="ECO:0000259" key="1">
    <source>
        <dbReference type="Pfam" id="PF00501"/>
    </source>
</evidence>
<dbReference type="InterPro" id="IPR000873">
    <property type="entry name" value="AMP-dep_synth/lig_dom"/>
</dbReference>
<reference evidence="4" key="1">
    <citation type="submission" date="2016-10" db="EMBL/GenBank/DDBJ databases">
        <authorList>
            <person name="Varghese N."/>
            <person name="Submissions S."/>
        </authorList>
    </citation>
    <scope>NUCLEOTIDE SEQUENCE [LARGE SCALE GENOMIC DNA]</scope>
    <source>
        <strain evidence="4">CGMCC 4.3530</strain>
    </source>
</reference>
<dbReference type="AlphaFoldDB" id="A0A1H3PIN8"/>
<dbReference type="PANTHER" id="PTHR43767:SF1">
    <property type="entry name" value="NONRIBOSOMAL PEPTIDE SYNTHASE PES1 (EUROFUNG)-RELATED"/>
    <property type="match status" value="1"/>
</dbReference>
<evidence type="ECO:0000313" key="4">
    <source>
        <dbReference type="Proteomes" id="UP000199529"/>
    </source>
</evidence>
<evidence type="ECO:0000259" key="2">
    <source>
        <dbReference type="Pfam" id="PF13193"/>
    </source>
</evidence>